<dbReference type="InterPro" id="IPR006076">
    <property type="entry name" value="FAD-dep_OxRdtase"/>
</dbReference>
<accession>A0A2A3YYY3</accession>
<reference evidence="3 10" key="5">
    <citation type="submission" date="2019-01" db="EMBL/GenBank/DDBJ databases">
        <title>Comparative genomic analysis of Brevibacterium aurantiacum sheds light on its evolution and its adaptation to smear-ripened cheeses.</title>
        <authorList>
            <person name="Moineau S."/>
        </authorList>
    </citation>
    <scope>NUCLEOTIDE SEQUENCE [LARGE SCALE GENOMIC DNA]</scope>
    <source>
        <strain evidence="3 10">SMQ-1420</strain>
    </source>
</reference>
<evidence type="ECO:0000313" key="10">
    <source>
        <dbReference type="Proteomes" id="UP000282731"/>
    </source>
</evidence>
<evidence type="ECO:0000259" key="2">
    <source>
        <dbReference type="Pfam" id="PF01266"/>
    </source>
</evidence>
<proteinExistence type="predicted"/>
<dbReference type="Gene3D" id="3.50.50.60">
    <property type="entry name" value="FAD/NAD(P)-binding domain"/>
    <property type="match status" value="1"/>
</dbReference>
<protein>
    <submittedName>
        <fullName evidence="6">D-amino-acid dehydrogenase</fullName>
        <ecNumber evidence="6">1.4.99.-</ecNumber>
    </submittedName>
    <submittedName>
        <fullName evidence="3">FAD-binding oxidoreductase</fullName>
    </submittedName>
</protein>
<dbReference type="GO" id="GO:0005737">
    <property type="term" value="C:cytoplasm"/>
    <property type="evidence" value="ECO:0007669"/>
    <property type="project" value="TreeGrafter"/>
</dbReference>
<keyword evidence="1 6" id="KW-0560">Oxidoreductase</keyword>
<gene>
    <name evidence="6" type="ORF">BAUR920_03510</name>
    <name evidence="5" type="ORF">BAURA63_00978</name>
    <name evidence="4" type="ORF">CIK65_02595</name>
    <name evidence="3" type="ORF">CXR27_07250</name>
</gene>
<evidence type="ECO:0000313" key="6">
    <source>
        <dbReference type="EMBL" id="SMY02337.1"/>
    </source>
</evidence>
<dbReference type="EMBL" id="CP025334">
    <property type="protein sequence ID" value="AZT96823.1"/>
    <property type="molecule type" value="Genomic_DNA"/>
</dbReference>
<dbReference type="Pfam" id="PF01266">
    <property type="entry name" value="DAO"/>
    <property type="match status" value="1"/>
</dbReference>
<evidence type="ECO:0000313" key="8">
    <source>
        <dbReference type="Proteomes" id="UP000234289"/>
    </source>
</evidence>
<reference evidence="4 7" key="1">
    <citation type="journal article" date="2017" name="Elife">
        <title>Extensive horizontal gene transfer in cheese-associated bacteria.</title>
        <authorList>
            <person name="Bonham K.S."/>
            <person name="Wolfe B.E."/>
            <person name="Dutton R.J."/>
        </authorList>
    </citation>
    <scope>NUCLEOTIDE SEQUENCE [LARGE SCALE GENOMIC DNA]</scope>
    <source>
        <strain evidence="4 7">962_8</strain>
    </source>
</reference>
<dbReference type="InterPro" id="IPR036188">
    <property type="entry name" value="FAD/NAD-bd_sf"/>
</dbReference>
<evidence type="ECO:0000256" key="1">
    <source>
        <dbReference type="ARBA" id="ARBA00023002"/>
    </source>
</evidence>
<evidence type="ECO:0000313" key="9">
    <source>
        <dbReference type="Proteomes" id="UP000234327"/>
    </source>
</evidence>
<dbReference type="RefSeq" id="WP_096177471.1">
    <property type="nucleotide sequence ID" value="NZ_CP025333.1"/>
</dbReference>
<dbReference type="Gene3D" id="3.30.9.10">
    <property type="entry name" value="D-Amino Acid Oxidase, subunit A, domain 2"/>
    <property type="match status" value="1"/>
</dbReference>
<dbReference type="AlphaFoldDB" id="A0A2H1KRJ1"/>
<reference evidence="6 9" key="3">
    <citation type="submission" date="2017-03" db="EMBL/GenBank/DDBJ databases">
        <authorList>
            <person name="Afonso C.L."/>
            <person name="Miller P.J."/>
            <person name="Scott M.A."/>
            <person name="Spackman E."/>
            <person name="Goraichik I."/>
            <person name="Dimitrov K.M."/>
            <person name="Suarez D.L."/>
            <person name="Swayne D.E."/>
        </authorList>
    </citation>
    <scope>NUCLEOTIDE SEQUENCE [LARGE SCALE GENOMIC DNA]</scope>
    <source>
        <strain evidence="5">6</strain>
        <strain evidence="9">6(3)</strain>
        <strain evidence="6">CNRZ 920</strain>
    </source>
</reference>
<organism evidence="6 8">
    <name type="scientific">Brevibacterium aurantiacum</name>
    <dbReference type="NCBI Taxonomy" id="273384"/>
    <lineage>
        <taxon>Bacteria</taxon>
        <taxon>Bacillati</taxon>
        <taxon>Actinomycetota</taxon>
        <taxon>Actinomycetes</taxon>
        <taxon>Micrococcales</taxon>
        <taxon>Brevibacteriaceae</taxon>
        <taxon>Brevibacterium</taxon>
    </lineage>
</organism>
<evidence type="ECO:0000313" key="7">
    <source>
        <dbReference type="Proteomes" id="UP000218620"/>
    </source>
</evidence>
<evidence type="ECO:0000313" key="3">
    <source>
        <dbReference type="EMBL" id="AZT96823.1"/>
    </source>
</evidence>
<dbReference type="EC" id="1.4.99.-" evidence="6"/>
<dbReference type="Proteomes" id="UP000234289">
    <property type="component" value="Unassembled WGS sequence"/>
</dbReference>
<dbReference type="PANTHER" id="PTHR13847">
    <property type="entry name" value="SARCOSINE DEHYDROGENASE-RELATED"/>
    <property type="match status" value="1"/>
</dbReference>
<evidence type="ECO:0000313" key="4">
    <source>
        <dbReference type="EMBL" id="PCC44491.1"/>
    </source>
</evidence>
<dbReference type="SUPFAM" id="SSF51905">
    <property type="entry name" value="FAD/NAD(P)-binding domain"/>
    <property type="match status" value="1"/>
</dbReference>
<name>A0A2H1KRJ1_BREAU</name>
<dbReference type="GeneID" id="60905770"/>
<accession>A0A2H1KRJ1</accession>
<dbReference type="Proteomes" id="UP000282731">
    <property type="component" value="Chromosome"/>
</dbReference>
<dbReference type="EMBL" id="FXYZ01000003">
    <property type="protein sequence ID" value="SMX71854.1"/>
    <property type="molecule type" value="Genomic_DNA"/>
</dbReference>
<feature type="domain" description="FAD dependent oxidoreductase" evidence="2">
    <location>
        <begin position="2"/>
        <end position="392"/>
    </location>
</feature>
<dbReference type="PANTHER" id="PTHR13847:SF289">
    <property type="entry name" value="GLYCINE OXIDASE"/>
    <property type="match status" value="1"/>
</dbReference>
<evidence type="ECO:0000313" key="5">
    <source>
        <dbReference type="EMBL" id="SMX71854.1"/>
    </source>
</evidence>
<dbReference type="SUPFAM" id="SSF54373">
    <property type="entry name" value="FAD-linked reductases, C-terminal domain"/>
    <property type="match status" value="1"/>
</dbReference>
<dbReference type="EMBL" id="NRGQ01000003">
    <property type="protein sequence ID" value="PCC44491.1"/>
    <property type="molecule type" value="Genomic_DNA"/>
</dbReference>
<reference evidence="8" key="2">
    <citation type="submission" date="2017-03" db="EMBL/GenBank/DDBJ databases">
        <authorList>
            <person name="Monnet C."/>
        </authorList>
    </citation>
    <scope>NUCLEOTIDE SEQUENCE [LARGE SCALE GENOMIC DNA]</scope>
    <source>
        <strain evidence="8">CNRZ 920</strain>
    </source>
</reference>
<dbReference type="Proteomes" id="UP000218620">
    <property type="component" value="Unassembled WGS sequence"/>
</dbReference>
<dbReference type="Proteomes" id="UP000234327">
    <property type="component" value="Unassembled WGS sequence"/>
</dbReference>
<sequence>MRVVIVGAGLIGLTTAHVLTQAGAEVVLVERSVVGSGAARGNAGQVCPDQATPMAKTSLIVSALTQVYRKDSALHVSAGTLPGYLSFLLKVAQNSVPSKYAANLAALRQVESVATQAFLDFAEEIGVDVSNKGYLHVYSTQEAAREGRKSTLARLADSQMPHRVGEVLDPSSLVSIEPTLNPTGYGFLDEGSFFTNPIHYVETLHQRLVDAGVEIHEGTGATSVTEREGRQVLHTTRGDFAGDSIIITAGVGSADVAAASGCRFPLKPGKGYSFSVKLDRDPLYVFKFESAHVAGLPLGEKSLRIAGTMEFDGDRDRFNASRIRQIVAAVGPYLPSAALESRSEEWVGARPLTPDGIPVVDKLPGLSSTYIAAGHNMLGLMHAPFTAEILKDMVLRRGMLRHRQFAASRTF</sequence>
<reference evidence="3 10" key="4">
    <citation type="submission" date="2017-12" db="EMBL/GenBank/DDBJ databases">
        <authorList>
            <person name="Levesque S."/>
        </authorList>
    </citation>
    <scope>NUCLEOTIDE SEQUENCE [LARGE SCALE GENOMIC DNA]</scope>
    <source>
        <strain evidence="3 10">SMQ-1420</strain>
    </source>
</reference>
<dbReference type="GO" id="GO:0016491">
    <property type="term" value="F:oxidoreductase activity"/>
    <property type="evidence" value="ECO:0007669"/>
    <property type="project" value="UniProtKB-KW"/>
</dbReference>
<dbReference type="EMBL" id="FXZG01000036">
    <property type="protein sequence ID" value="SMY02337.1"/>
    <property type="molecule type" value="Genomic_DNA"/>
</dbReference>